<dbReference type="EC" id="3.5.1.28" evidence="2"/>
<proteinExistence type="predicted"/>
<evidence type="ECO:0000256" key="1">
    <source>
        <dbReference type="ARBA" id="ARBA00001561"/>
    </source>
</evidence>
<accession>A0ABT8WUV2</accession>
<dbReference type="PANTHER" id="PTHR30404">
    <property type="entry name" value="N-ACETYLMURAMOYL-L-ALANINE AMIDASE"/>
    <property type="match status" value="1"/>
</dbReference>
<dbReference type="RefSeq" id="WP_303304292.1">
    <property type="nucleotide sequence ID" value="NZ_BAABDA010000060.1"/>
</dbReference>
<gene>
    <name evidence="6" type="ORF">Q4Q40_22380</name>
</gene>
<evidence type="ECO:0000256" key="2">
    <source>
        <dbReference type="ARBA" id="ARBA00011901"/>
    </source>
</evidence>
<dbReference type="Proteomes" id="UP001176806">
    <property type="component" value="Unassembled WGS sequence"/>
</dbReference>
<evidence type="ECO:0000259" key="5">
    <source>
        <dbReference type="SMART" id="SM00646"/>
    </source>
</evidence>
<sequence length="214" mass="23980">MKRAQFTFIISLIFMASPLMGQQGDQNKKSVIIIGPGHGGVDSGAISKTRIKEKDVVLEVANEILILNKTLFNSTYDIYLTRYSDTLISLHHRTRLARLLKPELFISLHCNHADNIGASGVEVYLYNKTYSETALLKKSNKMAINLIKELKNKLGYRNRGVKKANFHVLRETVNICPAVLAELGFLSNSDEANHLTKERNINALALAILMSIRL</sequence>
<evidence type="ECO:0000313" key="6">
    <source>
        <dbReference type="EMBL" id="MDO5976957.1"/>
    </source>
</evidence>
<dbReference type="CDD" id="cd02696">
    <property type="entry name" value="MurNAc-LAA"/>
    <property type="match status" value="1"/>
</dbReference>
<feature type="domain" description="MurNAc-LAA" evidence="5">
    <location>
        <begin position="94"/>
        <end position="213"/>
    </location>
</feature>
<dbReference type="InterPro" id="IPR002508">
    <property type="entry name" value="MurNAc-LAA_cat"/>
</dbReference>
<evidence type="ECO:0000313" key="7">
    <source>
        <dbReference type="Proteomes" id="UP001176806"/>
    </source>
</evidence>
<organism evidence="6 7">
    <name type="scientific">Flavivirga jejuensis</name>
    <dbReference type="NCBI Taxonomy" id="870487"/>
    <lineage>
        <taxon>Bacteria</taxon>
        <taxon>Pseudomonadati</taxon>
        <taxon>Bacteroidota</taxon>
        <taxon>Flavobacteriia</taxon>
        <taxon>Flavobacteriales</taxon>
        <taxon>Flavobacteriaceae</taxon>
        <taxon>Flavivirga</taxon>
    </lineage>
</organism>
<protein>
    <recommendedName>
        <fullName evidence="2">N-acetylmuramoyl-L-alanine amidase</fullName>
        <ecNumber evidence="2">3.5.1.28</ecNumber>
    </recommendedName>
</protein>
<feature type="signal peptide" evidence="4">
    <location>
        <begin position="1"/>
        <end position="21"/>
    </location>
</feature>
<evidence type="ECO:0000256" key="4">
    <source>
        <dbReference type="SAM" id="SignalP"/>
    </source>
</evidence>
<dbReference type="SMART" id="SM00646">
    <property type="entry name" value="Ami_3"/>
    <property type="match status" value="1"/>
</dbReference>
<dbReference type="PANTHER" id="PTHR30404:SF0">
    <property type="entry name" value="N-ACETYLMURAMOYL-L-ALANINE AMIDASE AMIC"/>
    <property type="match status" value="1"/>
</dbReference>
<reference evidence="6" key="1">
    <citation type="submission" date="2023-07" db="EMBL/GenBank/DDBJ databases">
        <title>Two novel species in the genus Flavivirga.</title>
        <authorList>
            <person name="Kwon K."/>
        </authorList>
    </citation>
    <scope>NUCLEOTIDE SEQUENCE</scope>
    <source>
        <strain evidence="6">KACC 14158</strain>
    </source>
</reference>
<dbReference type="EMBL" id="JAUOEL010000010">
    <property type="protein sequence ID" value="MDO5976957.1"/>
    <property type="molecule type" value="Genomic_DNA"/>
</dbReference>
<dbReference type="GO" id="GO:0008745">
    <property type="term" value="F:N-acetylmuramoyl-L-alanine amidase activity"/>
    <property type="evidence" value="ECO:0007669"/>
    <property type="project" value="UniProtKB-EC"/>
</dbReference>
<dbReference type="InterPro" id="IPR050695">
    <property type="entry name" value="N-acetylmuramoyl_amidase_3"/>
</dbReference>
<dbReference type="SUPFAM" id="SSF53187">
    <property type="entry name" value="Zn-dependent exopeptidases"/>
    <property type="match status" value="1"/>
</dbReference>
<name>A0ABT8WUV2_9FLAO</name>
<keyword evidence="3 6" id="KW-0378">Hydrolase</keyword>
<dbReference type="Pfam" id="PF01520">
    <property type="entry name" value="Amidase_3"/>
    <property type="match status" value="1"/>
</dbReference>
<keyword evidence="4" id="KW-0732">Signal</keyword>
<feature type="chain" id="PRO_5046118811" description="N-acetylmuramoyl-L-alanine amidase" evidence="4">
    <location>
        <begin position="22"/>
        <end position="214"/>
    </location>
</feature>
<dbReference type="Gene3D" id="3.40.630.40">
    <property type="entry name" value="Zn-dependent exopeptidases"/>
    <property type="match status" value="1"/>
</dbReference>
<evidence type="ECO:0000256" key="3">
    <source>
        <dbReference type="ARBA" id="ARBA00022801"/>
    </source>
</evidence>
<keyword evidence="7" id="KW-1185">Reference proteome</keyword>
<comment type="catalytic activity">
    <reaction evidence="1">
        <text>Hydrolyzes the link between N-acetylmuramoyl residues and L-amino acid residues in certain cell-wall glycopeptides.</text>
        <dbReference type="EC" id="3.5.1.28"/>
    </reaction>
</comment>
<comment type="caution">
    <text evidence="6">The sequence shown here is derived from an EMBL/GenBank/DDBJ whole genome shotgun (WGS) entry which is preliminary data.</text>
</comment>